<accession>A0AC61S0L5</accession>
<gene>
    <name evidence="1" type="ORF">E5329_02885</name>
</gene>
<dbReference type="Proteomes" id="UP000304953">
    <property type="component" value="Unassembled WGS sequence"/>
</dbReference>
<protein>
    <submittedName>
        <fullName evidence="1">Uncharacterized protein</fullName>
    </submittedName>
</protein>
<evidence type="ECO:0000313" key="1">
    <source>
        <dbReference type="EMBL" id="TGY97816.1"/>
    </source>
</evidence>
<organism evidence="1 2">
    <name type="scientific">Petralouisia muris</name>
    <dbReference type="NCBI Taxonomy" id="3032872"/>
    <lineage>
        <taxon>Bacteria</taxon>
        <taxon>Bacillati</taxon>
        <taxon>Bacillota</taxon>
        <taxon>Clostridia</taxon>
        <taxon>Lachnospirales</taxon>
        <taxon>Lachnospiraceae</taxon>
        <taxon>Petralouisia</taxon>
    </lineage>
</organism>
<sequence>MQEKEQKHMEYRRTMQDIEEAKQYIDDYEEWREEPEKADKSAYVTENSEKVRNKESEITSGADKKSNGDISFYEAFYRFQAEHDVSENDEEIFYGSVFQEFNEQWQGKNQAFSGKKSEVIREEKVEK</sequence>
<evidence type="ECO:0000313" key="2">
    <source>
        <dbReference type="Proteomes" id="UP000304953"/>
    </source>
</evidence>
<name>A0AC61S0L5_9FIRM</name>
<comment type="caution">
    <text evidence="1">The sequence shown here is derived from an EMBL/GenBank/DDBJ whole genome shotgun (WGS) entry which is preliminary data.</text>
</comment>
<dbReference type="EMBL" id="SRYA01000004">
    <property type="protein sequence ID" value="TGY97816.1"/>
    <property type="molecule type" value="Genomic_DNA"/>
</dbReference>
<proteinExistence type="predicted"/>
<keyword evidence="2" id="KW-1185">Reference proteome</keyword>
<reference evidence="1" key="1">
    <citation type="submission" date="2019-04" db="EMBL/GenBank/DDBJ databases">
        <title>Microbes associate with the intestines of laboratory mice.</title>
        <authorList>
            <person name="Navarre W."/>
            <person name="Wong E."/>
            <person name="Huang K."/>
            <person name="Tropini C."/>
            <person name="Ng K."/>
            <person name="Yu B."/>
        </authorList>
    </citation>
    <scope>NUCLEOTIDE SEQUENCE</scope>
    <source>
        <strain evidence="1">NM01_1-7b</strain>
    </source>
</reference>